<dbReference type="SUPFAM" id="SSF53328">
    <property type="entry name" value="Formyltransferase"/>
    <property type="match status" value="1"/>
</dbReference>
<evidence type="ECO:0000256" key="1">
    <source>
        <dbReference type="SAM" id="MobiDB-lite"/>
    </source>
</evidence>
<name>L9WXD3_9EURY</name>
<organism evidence="3 4">
    <name type="scientific">Natronococcus amylolyticus DSM 10524</name>
    <dbReference type="NCBI Taxonomy" id="1227497"/>
    <lineage>
        <taxon>Archaea</taxon>
        <taxon>Methanobacteriati</taxon>
        <taxon>Methanobacteriota</taxon>
        <taxon>Stenosarchaea group</taxon>
        <taxon>Halobacteria</taxon>
        <taxon>Halobacteriales</taxon>
        <taxon>Natrialbaceae</taxon>
        <taxon>Natronococcus</taxon>
    </lineage>
</organism>
<reference evidence="3 4" key="1">
    <citation type="journal article" date="2014" name="PLoS Genet.">
        <title>Phylogenetically driven sequencing of extremely halophilic archaea reveals strategies for static and dynamic osmo-response.</title>
        <authorList>
            <person name="Becker E.A."/>
            <person name="Seitzer P.M."/>
            <person name="Tritt A."/>
            <person name="Larsen D."/>
            <person name="Krusor M."/>
            <person name="Yao A.I."/>
            <person name="Wu D."/>
            <person name="Madern D."/>
            <person name="Eisen J.A."/>
            <person name="Darling A.E."/>
            <person name="Facciotti M.T."/>
        </authorList>
    </citation>
    <scope>NUCLEOTIDE SEQUENCE [LARGE SCALE GENOMIC DNA]</scope>
    <source>
        <strain evidence="3 4">DSM 10524</strain>
    </source>
</reference>
<sequence>MTRSGPKTIGVLADPYLNEWQVRALEQLRADHGVTVSLVVTNEEKADGDPEAWNTRNRIGLADARQFVDLLERQRAWALVLAERNFAKLIGEERPLWRRRSVENVAVLADADHIRCEPETDGAWYEFPDDVVDRVAEECDALVLFGFGLVRGPILEAPEFGVLSFHPADIRSYRGMGPPAVFHDGRDRCGATLQRLNESIDGGEIVAYDDVAIDNCATLWDVFDRVVSRQVSLLSEGVANLRDPTFEPTTVPEAELGEVYYRKLRHSLSFSGRILLKNLVGRAQRQLRRESGAVESPTGSSPPASSPGRPRSGD</sequence>
<dbReference type="GO" id="GO:0016740">
    <property type="term" value="F:transferase activity"/>
    <property type="evidence" value="ECO:0007669"/>
    <property type="project" value="UniProtKB-KW"/>
</dbReference>
<dbReference type="RefSeq" id="WP_005559535.1">
    <property type="nucleotide sequence ID" value="NZ_AOIB01000038.1"/>
</dbReference>
<evidence type="ECO:0000313" key="3">
    <source>
        <dbReference type="EMBL" id="ELY54139.1"/>
    </source>
</evidence>
<feature type="domain" description="Formyl transferase N-terminal" evidence="2">
    <location>
        <begin position="126"/>
        <end position="235"/>
    </location>
</feature>
<dbReference type="Pfam" id="PF00551">
    <property type="entry name" value="Formyl_trans_N"/>
    <property type="match status" value="1"/>
</dbReference>
<accession>L9WXD3</accession>
<dbReference type="InterPro" id="IPR036477">
    <property type="entry name" value="Formyl_transf_N_sf"/>
</dbReference>
<dbReference type="Gene3D" id="3.40.50.170">
    <property type="entry name" value="Formyl transferase, N-terminal domain"/>
    <property type="match status" value="1"/>
</dbReference>
<dbReference type="eggNOG" id="arCOG02825">
    <property type="taxonomic scope" value="Archaea"/>
</dbReference>
<proteinExistence type="predicted"/>
<keyword evidence="3" id="KW-0808">Transferase</keyword>
<dbReference type="OrthoDB" id="168093at2157"/>
<dbReference type="PATRIC" id="fig|1227497.3.peg.4128"/>
<dbReference type="InterPro" id="IPR002376">
    <property type="entry name" value="Formyl_transf_N"/>
</dbReference>
<gene>
    <name evidence="3" type="ORF">C491_20147</name>
</gene>
<dbReference type="Proteomes" id="UP000011688">
    <property type="component" value="Unassembled WGS sequence"/>
</dbReference>
<protein>
    <submittedName>
        <fullName evidence="3">Methionyl-tRNA formyltransferase-like protein</fullName>
    </submittedName>
</protein>
<dbReference type="EMBL" id="AOIB01000038">
    <property type="protein sequence ID" value="ELY54139.1"/>
    <property type="molecule type" value="Genomic_DNA"/>
</dbReference>
<comment type="caution">
    <text evidence="3">The sequence shown here is derived from an EMBL/GenBank/DDBJ whole genome shotgun (WGS) entry which is preliminary data.</text>
</comment>
<dbReference type="STRING" id="1227497.C491_20147"/>
<evidence type="ECO:0000313" key="4">
    <source>
        <dbReference type="Proteomes" id="UP000011688"/>
    </source>
</evidence>
<dbReference type="AlphaFoldDB" id="L9WXD3"/>
<evidence type="ECO:0000259" key="2">
    <source>
        <dbReference type="Pfam" id="PF00551"/>
    </source>
</evidence>
<feature type="region of interest" description="Disordered" evidence="1">
    <location>
        <begin position="286"/>
        <end position="314"/>
    </location>
</feature>
<feature type="compositionally biased region" description="Low complexity" evidence="1">
    <location>
        <begin position="296"/>
        <end position="314"/>
    </location>
</feature>
<keyword evidence="4" id="KW-1185">Reference proteome</keyword>